<sequence>MELGIERDRRTRNRGAVLVTERRVTQRKRGLEPHPEMAESKEVYSLRGGGDLFFFFFLTWRWLTSVSYFSGRGLGTVSIDSRT</sequence>
<dbReference type="EMBL" id="OZ020111">
    <property type="protein sequence ID" value="CAK9264316.1"/>
    <property type="molecule type" value="Genomic_DNA"/>
</dbReference>
<dbReference type="Proteomes" id="UP001497444">
    <property type="component" value="Chromosome 16"/>
</dbReference>
<evidence type="ECO:0000313" key="2">
    <source>
        <dbReference type="Proteomes" id="UP001497444"/>
    </source>
</evidence>
<accession>A0ABP0WDT3</accession>
<name>A0ABP0WDT3_9BRYO</name>
<reference evidence="1" key="1">
    <citation type="submission" date="2024-02" db="EMBL/GenBank/DDBJ databases">
        <authorList>
            <consortium name="ELIXIR-Norway"/>
            <consortium name="Elixir Norway"/>
        </authorList>
    </citation>
    <scope>NUCLEOTIDE SEQUENCE</scope>
</reference>
<evidence type="ECO:0000313" key="1">
    <source>
        <dbReference type="EMBL" id="CAK9264316.1"/>
    </source>
</evidence>
<proteinExistence type="predicted"/>
<protein>
    <submittedName>
        <fullName evidence="1">Uncharacterized protein</fullName>
    </submittedName>
</protein>
<organism evidence="1 2">
    <name type="scientific">Sphagnum jensenii</name>
    <dbReference type="NCBI Taxonomy" id="128206"/>
    <lineage>
        <taxon>Eukaryota</taxon>
        <taxon>Viridiplantae</taxon>
        <taxon>Streptophyta</taxon>
        <taxon>Embryophyta</taxon>
        <taxon>Bryophyta</taxon>
        <taxon>Sphagnophytina</taxon>
        <taxon>Sphagnopsida</taxon>
        <taxon>Sphagnales</taxon>
        <taxon>Sphagnaceae</taxon>
        <taxon>Sphagnum</taxon>
    </lineage>
</organism>
<keyword evidence="2" id="KW-1185">Reference proteome</keyword>
<gene>
    <name evidence="1" type="ORF">CSSPJE1EN1_LOCUS9794</name>
</gene>